<feature type="domain" description="UPF3" evidence="6">
    <location>
        <begin position="13"/>
        <end position="162"/>
    </location>
</feature>
<dbReference type="PANTHER" id="PTHR13112:SF0">
    <property type="entry name" value="FI21285P1"/>
    <property type="match status" value="1"/>
</dbReference>
<dbReference type="EMBL" id="CP115612">
    <property type="protein sequence ID" value="WBW74506.1"/>
    <property type="molecule type" value="Genomic_DNA"/>
</dbReference>
<dbReference type="AlphaFoldDB" id="A0AAF0AWC4"/>
<dbReference type="KEGG" id="som:SOMG_02778"/>
<dbReference type="InterPro" id="IPR005120">
    <property type="entry name" value="UPF3_dom"/>
</dbReference>
<evidence type="ECO:0000259" key="6">
    <source>
        <dbReference type="Pfam" id="PF03467"/>
    </source>
</evidence>
<evidence type="ECO:0000256" key="1">
    <source>
        <dbReference type="ARBA" id="ARBA00004123"/>
    </source>
</evidence>
<comment type="similarity">
    <text evidence="2">Belongs to the RENT3 family.</text>
</comment>
<comment type="subcellular location">
    <subcellularLocation>
        <location evidence="1">Nucleus</location>
    </subcellularLocation>
</comment>
<protein>
    <submittedName>
        <fullName evidence="7">Up-frameshift suppressor 3 family protein</fullName>
    </submittedName>
</protein>
<evidence type="ECO:0000256" key="5">
    <source>
        <dbReference type="SAM" id="MobiDB-lite"/>
    </source>
</evidence>
<proteinExistence type="inferred from homology"/>
<dbReference type="GO" id="GO:0005730">
    <property type="term" value="C:nucleolus"/>
    <property type="evidence" value="ECO:0007669"/>
    <property type="project" value="TreeGrafter"/>
</dbReference>
<dbReference type="SUPFAM" id="SSF54928">
    <property type="entry name" value="RNA-binding domain, RBD"/>
    <property type="match status" value="1"/>
</dbReference>
<dbReference type="PANTHER" id="PTHR13112">
    <property type="entry name" value="UPF3 REGULATOR OF NONSENSE TRANSCRIPTS-LIKE PROTEIN"/>
    <property type="match status" value="1"/>
</dbReference>
<dbReference type="InterPro" id="IPR035979">
    <property type="entry name" value="RBD_domain_sf"/>
</dbReference>
<dbReference type="Gene3D" id="3.30.70.330">
    <property type="match status" value="1"/>
</dbReference>
<feature type="compositionally biased region" description="Polar residues" evidence="5">
    <location>
        <begin position="194"/>
        <end position="210"/>
    </location>
</feature>
<dbReference type="GeneID" id="80876258"/>
<dbReference type="GO" id="GO:0000184">
    <property type="term" value="P:nuclear-transcribed mRNA catabolic process, nonsense-mediated decay"/>
    <property type="evidence" value="ECO:0007669"/>
    <property type="project" value="UniProtKB-KW"/>
</dbReference>
<feature type="region of interest" description="Disordered" evidence="5">
    <location>
        <begin position="162"/>
        <end position="272"/>
    </location>
</feature>
<dbReference type="Pfam" id="PF03467">
    <property type="entry name" value="Smg4_UPF3"/>
    <property type="match status" value="1"/>
</dbReference>
<dbReference type="Proteomes" id="UP001212411">
    <property type="component" value="Chromosome 2"/>
</dbReference>
<feature type="compositionally biased region" description="Basic residues" evidence="5">
    <location>
        <begin position="225"/>
        <end position="237"/>
    </location>
</feature>
<gene>
    <name evidence="7" type="primary">upf3</name>
    <name evidence="7" type="ORF">SOMG_02778</name>
</gene>
<keyword evidence="4" id="KW-0539">Nucleus</keyword>
<evidence type="ECO:0000313" key="7">
    <source>
        <dbReference type="EMBL" id="WBW74506.1"/>
    </source>
</evidence>
<evidence type="ECO:0000256" key="2">
    <source>
        <dbReference type="ARBA" id="ARBA00005991"/>
    </source>
</evidence>
<dbReference type="RefSeq" id="XP_056038749.1">
    <property type="nucleotide sequence ID" value="XM_056181569.1"/>
</dbReference>
<keyword evidence="8" id="KW-1185">Reference proteome</keyword>
<feature type="compositionally biased region" description="Basic residues" evidence="5">
    <location>
        <begin position="172"/>
        <end position="186"/>
    </location>
</feature>
<evidence type="ECO:0000256" key="3">
    <source>
        <dbReference type="ARBA" id="ARBA00023161"/>
    </source>
</evidence>
<organism evidence="7 8">
    <name type="scientific">Schizosaccharomyces osmophilus</name>
    <dbReference type="NCBI Taxonomy" id="2545709"/>
    <lineage>
        <taxon>Eukaryota</taxon>
        <taxon>Fungi</taxon>
        <taxon>Dikarya</taxon>
        <taxon>Ascomycota</taxon>
        <taxon>Taphrinomycotina</taxon>
        <taxon>Schizosaccharomycetes</taxon>
        <taxon>Schizosaccharomycetales</taxon>
        <taxon>Schizosaccharomycetaceae</taxon>
        <taxon>Schizosaccharomyces</taxon>
    </lineage>
</organism>
<feature type="compositionally biased region" description="Low complexity" evidence="5">
    <location>
        <begin position="238"/>
        <end position="249"/>
    </location>
</feature>
<dbReference type="GO" id="GO:0045727">
    <property type="term" value="P:positive regulation of translation"/>
    <property type="evidence" value="ECO:0007669"/>
    <property type="project" value="TreeGrafter"/>
</dbReference>
<dbReference type="InterPro" id="IPR012677">
    <property type="entry name" value="Nucleotide-bd_a/b_plait_sf"/>
</dbReference>
<dbReference type="CDD" id="cd12455">
    <property type="entry name" value="RRM_like_Smg4_UPF3"/>
    <property type="match status" value="1"/>
</dbReference>
<evidence type="ECO:0000256" key="4">
    <source>
        <dbReference type="ARBA" id="ARBA00023242"/>
    </source>
</evidence>
<evidence type="ECO:0000313" key="8">
    <source>
        <dbReference type="Proteomes" id="UP001212411"/>
    </source>
</evidence>
<dbReference type="InterPro" id="IPR039722">
    <property type="entry name" value="Upf3"/>
</dbReference>
<dbReference type="GO" id="GO:0005737">
    <property type="term" value="C:cytoplasm"/>
    <property type="evidence" value="ECO:0007669"/>
    <property type="project" value="TreeGrafter"/>
</dbReference>
<sequence length="272" mass="30487">MVPPTSAKTRLPCKLLVHNLPDTLPEEIFLKSIASFHPFINWHRYHQGKRQNPPQPNIPSFAYLKFRSESHVHDFFRFYQGHVFVDKDEHVYRALLLVAPFQKVPPVKLKPDSLNGTIEDDPVFKTFVDKWNESLIPPPPPSPSHYTQNTSTPLLHYLAEKRGTTGTSPKPSKSKKEKKQRSKKSKLASSSSKQATPSDHSTGQNPSQSLEAKEPVKQDSVPSKPKSKKKAKPRKSTKVASSTSTTDSTPKPDESAKAVPKKISPKKKEASK</sequence>
<dbReference type="GO" id="GO:0003729">
    <property type="term" value="F:mRNA binding"/>
    <property type="evidence" value="ECO:0007669"/>
    <property type="project" value="TreeGrafter"/>
</dbReference>
<reference evidence="7 8" key="1">
    <citation type="journal article" date="2023" name="G3 (Bethesda)">
        <title>A high-quality reference genome for the fission yeast Schizosaccharomyces osmophilus.</title>
        <authorList>
            <person name="Jia G.S."/>
            <person name="Zhang W.C."/>
            <person name="Liang Y."/>
            <person name="Liu X.H."/>
            <person name="Rhind N."/>
            <person name="Pidoux A."/>
            <person name="Brysch-Herzberg M."/>
            <person name="Du L.L."/>
        </authorList>
    </citation>
    <scope>NUCLEOTIDE SEQUENCE [LARGE SCALE GENOMIC DNA]</scope>
    <source>
        <strain evidence="7 8">CBS 15793</strain>
    </source>
</reference>
<accession>A0AAF0AWC4</accession>
<name>A0AAF0AWC4_9SCHI</name>
<keyword evidence="3" id="KW-0866">Nonsense-mediated mRNA decay</keyword>